<dbReference type="Pfam" id="PF00990">
    <property type="entry name" value="GGDEF"/>
    <property type="match status" value="1"/>
</dbReference>
<keyword evidence="3" id="KW-0472">Membrane</keyword>
<feature type="domain" description="GGDEF" evidence="4">
    <location>
        <begin position="248"/>
        <end position="381"/>
    </location>
</feature>
<accession>A0ABQ4TLH0</accession>
<keyword evidence="3" id="KW-1133">Transmembrane helix</keyword>
<organism evidence="5 6">
    <name type="scientific">Methylobacterium thuringiense</name>
    <dbReference type="NCBI Taxonomy" id="1003091"/>
    <lineage>
        <taxon>Bacteria</taxon>
        <taxon>Pseudomonadati</taxon>
        <taxon>Pseudomonadota</taxon>
        <taxon>Alphaproteobacteria</taxon>
        <taxon>Hyphomicrobiales</taxon>
        <taxon>Methylobacteriaceae</taxon>
        <taxon>Methylobacterium</taxon>
    </lineage>
</organism>
<evidence type="ECO:0000256" key="3">
    <source>
        <dbReference type="SAM" id="Phobius"/>
    </source>
</evidence>
<dbReference type="RefSeq" id="WP_147817787.1">
    <property type="nucleotide sequence ID" value="NZ_BPRA01000006.1"/>
</dbReference>
<dbReference type="Proteomes" id="UP001055101">
    <property type="component" value="Unassembled WGS sequence"/>
</dbReference>
<dbReference type="PROSITE" id="PS50887">
    <property type="entry name" value="GGDEF"/>
    <property type="match status" value="1"/>
</dbReference>
<dbReference type="PANTHER" id="PTHR45138">
    <property type="entry name" value="REGULATORY COMPONENTS OF SENSORY TRANSDUCTION SYSTEM"/>
    <property type="match status" value="1"/>
</dbReference>
<keyword evidence="6" id="KW-1185">Reference proteome</keyword>
<dbReference type="Gene3D" id="3.30.70.270">
    <property type="match status" value="1"/>
</dbReference>
<evidence type="ECO:0000256" key="2">
    <source>
        <dbReference type="ARBA" id="ARBA00034247"/>
    </source>
</evidence>
<dbReference type="EMBL" id="BPRA01000006">
    <property type="protein sequence ID" value="GJE54922.1"/>
    <property type="molecule type" value="Genomic_DNA"/>
</dbReference>
<dbReference type="CDD" id="cd01949">
    <property type="entry name" value="GGDEF"/>
    <property type="match status" value="1"/>
</dbReference>
<keyword evidence="3" id="KW-0812">Transmembrane</keyword>
<name>A0ABQ4TLH0_9HYPH</name>
<evidence type="ECO:0000256" key="1">
    <source>
        <dbReference type="ARBA" id="ARBA00012528"/>
    </source>
</evidence>
<dbReference type="PANTHER" id="PTHR45138:SF9">
    <property type="entry name" value="DIGUANYLATE CYCLASE DGCM-RELATED"/>
    <property type="match status" value="1"/>
</dbReference>
<feature type="transmembrane region" description="Helical" evidence="3">
    <location>
        <begin position="185"/>
        <end position="208"/>
    </location>
</feature>
<reference evidence="5" key="2">
    <citation type="submission" date="2021-08" db="EMBL/GenBank/DDBJ databases">
        <authorList>
            <person name="Tani A."/>
            <person name="Ola A."/>
            <person name="Ogura Y."/>
            <person name="Katsura K."/>
            <person name="Hayashi T."/>
        </authorList>
    </citation>
    <scope>NUCLEOTIDE SEQUENCE</scope>
    <source>
        <strain evidence="5">DSM 23674</strain>
    </source>
</reference>
<proteinExistence type="predicted"/>
<protein>
    <recommendedName>
        <fullName evidence="1">diguanylate cyclase</fullName>
        <ecNumber evidence="1">2.7.7.65</ecNumber>
    </recommendedName>
</protein>
<dbReference type="InterPro" id="IPR050469">
    <property type="entry name" value="Diguanylate_Cyclase"/>
</dbReference>
<evidence type="ECO:0000313" key="5">
    <source>
        <dbReference type="EMBL" id="GJE54922.1"/>
    </source>
</evidence>
<feature type="transmembrane region" description="Helical" evidence="3">
    <location>
        <begin position="6"/>
        <end position="25"/>
    </location>
</feature>
<feature type="transmembrane region" description="Helical" evidence="3">
    <location>
        <begin position="120"/>
        <end position="139"/>
    </location>
</feature>
<comment type="caution">
    <text evidence="5">The sequence shown here is derived from an EMBL/GenBank/DDBJ whole genome shotgun (WGS) entry which is preliminary data.</text>
</comment>
<sequence length="384" mass="40645">MRLDTPTLFLMTVVVTFMVGVLFLLSWGQSRRTRALAIWGVAHLGGAGASALLCLRNSIPDSLSVGFGNAMMLAAYGLIWSGVRAFEGRKPAYLVAVSGGVLWGAACLVPAFYGSLAARIMLASSVAGLFCALCAGEIWRGRREPLASRWSAIVLMAAYALLYWVRVPLAVFAPLPPSTRSQDSPWLAILCFAGVLFTMAIAFVFMAMTKERAELKQRLAAETDSLTGLANRRAFVGRTQIHLGGRVQPVALILFDLDHFKTINDTYGHAVGDGVLLAFGHAANAVLPAGALLGRMGGEEFACVLVGCEAEAAARAAEQVRTTIAKIALAAYPRLKIRVSAGVAVTQPGQAGSFDDLMRRADAALYGAKDAGRDRVVTALALAA</sequence>
<dbReference type="NCBIfam" id="TIGR00254">
    <property type="entry name" value="GGDEF"/>
    <property type="match status" value="1"/>
</dbReference>
<feature type="transmembrane region" description="Helical" evidence="3">
    <location>
        <begin position="146"/>
        <end position="165"/>
    </location>
</feature>
<dbReference type="EC" id="2.7.7.65" evidence="1"/>
<dbReference type="SMART" id="SM00267">
    <property type="entry name" value="GGDEF"/>
    <property type="match status" value="1"/>
</dbReference>
<dbReference type="InterPro" id="IPR029787">
    <property type="entry name" value="Nucleotide_cyclase"/>
</dbReference>
<dbReference type="SUPFAM" id="SSF55073">
    <property type="entry name" value="Nucleotide cyclase"/>
    <property type="match status" value="1"/>
</dbReference>
<feature type="transmembrane region" description="Helical" evidence="3">
    <location>
        <begin position="93"/>
        <end position="114"/>
    </location>
</feature>
<feature type="transmembrane region" description="Helical" evidence="3">
    <location>
        <begin position="37"/>
        <end position="59"/>
    </location>
</feature>
<gene>
    <name evidence="5" type="ORF">EKPJFOCH_1408</name>
</gene>
<feature type="transmembrane region" description="Helical" evidence="3">
    <location>
        <begin position="65"/>
        <end position="86"/>
    </location>
</feature>
<reference evidence="5" key="1">
    <citation type="journal article" date="2021" name="Front. Microbiol.">
        <title>Comprehensive Comparative Genomics and Phenotyping of Methylobacterium Species.</title>
        <authorList>
            <person name="Alessa O."/>
            <person name="Ogura Y."/>
            <person name="Fujitani Y."/>
            <person name="Takami H."/>
            <person name="Hayashi T."/>
            <person name="Sahin N."/>
            <person name="Tani A."/>
        </authorList>
    </citation>
    <scope>NUCLEOTIDE SEQUENCE</scope>
    <source>
        <strain evidence="5">DSM 23674</strain>
    </source>
</reference>
<evidence type="ECO:0000259" key="4">
    <source>
        <dbReference type="PROSITE" id="PS50887"/>
    </source>
</evidence>
<comment type="catalytic activity">
    <reaction evidence="2">
        <text>2 GTP = 3',3'-c-di-GMP + 2 diphosphate</text>
        <dbReference type="Rhea" id="RHEA:24898"/>
        <dbReference type="ChEBI" id="CHEBI:33019"/>
        <dbReference type="ChEBI" id="CHEBI:37565"/>
        <dbReference type="ChEBI" id="CHEBI:58805"/>
        <dbReference type="EC" id="2.7.7.65"/>
    </reaction>
</comment>
<dbReference type="InterPro" id="IPR043128">
    <property type="entry name" value="Rev_trsase/Diguanyl_cyclase"/>
</dbReference>
<dbReference type="InterPro" id="IPR000160">
    <property type="entry name" value="GGDEF_dom"/>
</dbReference>
<evidence type="ECO:0000313" key="6">
    <source>
        <dbReference type="Proteomes" id="UP001055101"/>
    </source>
</evidence>